<dbReference type="GO" id="GO:0000271">
    <property type="term" value="P:polysaccharide biosynthetic process"/>
    <property type="evidence" value="ECO:0007669"/>
    <property type="project" value="TreeGrafter"/>
</dbReference>
<dbReference type="RefSeq" id="WP_113961892.1">
    <property type="nucleotide sequence ID" value="NZ_QNRR01000016.1"/>
</dbReference>
<dbReference type="GO" id="GO:0005829">
    <property type="term" value="C:cytosol"/>
    <property type="evidence" value="ECO:0007669"/>
    <property type="project" value="TreeGrafter"/>
</dbReference>
<dbReference type="Pfam" id="PF00908">
    <property type="entry name" value="dTDP_sugar_isom"/>
    <property type="match status" value="1"/>
</dbReference>
<evidence type="ECO:0000313" key="9">
    <source>
        <dbReference type="Proteomes" id="UP000253426"/>
    </source>
</evidence>
<dbReference type="InterPro" id="IPR000888">
    <property type="entry name" value="RmlC-like"/>
</dbReference>
<evidence type="ECO:0000313" key="8">
    <source>
        <dbReference type="EMBL" id="RBP36664.1"/>
    </source>
</evidence>
<keyword evidence="7" id="KW-0413">Isomerase</keyword>
<accession>A0A366H5L8</accession>
<evidence type="ECO:0000256" key="1">
    <source>
        <dbReference type="ARBA" id="ARBA00001298"/>
    </source>
</evidence>
<feature type="active site" description="Proton donor" evidence="5">
    <location>
        <position position="132"/>
    </location>
</feature>
<dbReference type="Proteomes" id="UP000253426">
    <property type="component" value="Unassembled WGS sequence"/>
</dbReference>
<evidence type="ECO:0000256" key="3">
    <source>
        <dbReference type="ARBA" id="ARBA00012098"/>
    </source>
</evidence>
<comment type="subunit">
    <text evidence="7">Homodimer.</text>
</comment>
<dbReference type="UniPathway" id="UPA00124"/>
<evidence type="ECO:0000256" key="4">
    <source>
        <dbReference type="ARBA" id="ARBA00019595"/>
    </source>
</evidence>
<proteinExistence type="inferred from homology"/>
<evidence type="ECO:0000256" key="6">
    <source>
        <dbReference type="PIRSR" id="PIRSR600888-3"/>
    </source>
</evidence>
<comment type="caution">
    <text evidence="8">The sequence shown here is derived from an EMBL/GenBank/DDBJ whole genome shotgun (WGS) entry which is preliminary data.</text>
</comment>
<comment type="pathway">
    <text evidence="7">Carbohydrate biosynthesis; dTDP-L-rhamnose biosynthesis.</text>
</comment>
<dbReference type="GO" id="GO:0008830">
    <property type="term" value="F:dTDP-4-dehydrorhamnose 3,5-epimerase activity"/>
    <property type="evidence" value="ECO:0007669"/>
    <property type="project" value="UniProtKB-UniRule"/>
</dbReference>
<dbReference type="EMBL" id="QNRR01000016">
    <property type="protein sequence ID" value="RBP36664.1"/>
    <property type="molecule type" value="Genomic_DNA"/>
</dbReference>
<comment type="function">
    <text evidence="2 7">Catalyzes the epimerization of the C3' and C5'positions of dTDP-6-deoxy-D-xylo-4-hexulose, forming dTDP-6-deoxy-L-lyxo-4-hexulose.</text>
</comment>
<dbReference type="SUPFAM" id="SSF51182">
    <property type="entry name" value="RmlC-like cupins"/>
    <property type="match status" value="1"/>
</dbReference>
<evidence type="ECO:0000256" key="7">
    <source>
        <dbReference type="RuleBase" id="RU364069"/>
    </source>
</evidence>
<evidence type="ECO:0000256" key="2">
    <source>
        <dbReference type="ARBA" id="ARBA00001997"/>
    </source>
</evidence>
<sequence length="178" mass="20523">MNFLPTGIQGAFLVESKPHHDERGFFARTYCEQEFSGSELNTRWVQHNHSLSRTTGTLRGLHYQSSPREEIKLVRCLKGRVWDVVVDLRKDSPTFGRWEAHELSETNMCALYIPVGCAHGFQCLTDECQMFYLMSEFYEPKCSFGVRWDDPDLAIKWPLPALNISPRDQGLPLLKELA</sequence>
<dbReference type="CDD" id="cd00438">
    <property type="entry name" value="cupin_RmlC"/>
    <property type="match status" value="1"/>
</dbReference>
<feature type="active site" description="Proton acceptor" evidence="5">
    <location>
        <position position="62"/>
    </location>
</feature>
<dbReference type="InterPro" id="IPR011051">
    <property type="entry name" value="RmlC_Cupin_sf"/>
</dbReference>
<dbReference type="OrthoDB" id="9800680at2"/>
<comment type="catalytic activity">
    <reaction evidence="1 7">
        <text>dTDP-4-dehydro-6-deoxy-alpha-D-glucose = dTDP-4-dehydro-beta-L-rhamnose</text>
        <dbReference type="Rhea" id="RHEA:16969"/>
        <dbReference type="ChEBI" id="CHEBI:57649"/>
        <dbReference type="ChEBI" id="CHEBI:62830"/>
        <dbReference type="EC" id="5.1.3.13"/>
    </reaction>
</comment>
<gene>
    <name evidence="8" type="ORF">DES53_116103</name>
</gene>
<dbReference type="InterPro" id="IPR014710">
    <property type="entry name" value="RmlC-like_jellyroll"/>
</dbReference>
<dbReference type="Gene3D" id="2.60.120.10">
    <property type="entry name" value="Jelly Rolls"/>
    <property type="match status" value="1"/>
</dbReference>
<dbReference type="AlphaFoldDB" id="A0A366H5L8"/>
<organism evidence="8 9">
    <name type="scientific">Roseimicrobium gellanilyticum</name>
    <dbReference type="NCBI Taxonomy" id="748857"/>
    <lineage>
        <taxon>Bacteria</taxon>
        <taxon>Pseudomonadati</taxon>
        <taxon>Verrucomicrobiota</taxon>
        <taxon>Verrucomicrobiia</taxon>
        <taxon>Verrucomicrobiales</taxon>
        <taxon>Verrucomicrobiaceae</taxon>
        <taxon>Roseimicrobium</taxon>
    </lineage>
</organism>
<keyword evidence="9" id="KW-1185">Reference proteome</keyword>
<dbReference type="EC" id="5.1.3.13" evidence="3 7"/>
<reference evidence="8 9" key="1">
    <citation type="submission" date="2018-06" db="EMBL/GenBank/DDBJ databases">
        <title>Genomic Encyclopedia of Type Strains, Phase IV (KMG-IV): sequencing the most valuable type-strain genomes for metagenomic binning, comparative biology and taxonomic classification.</title>
        <authorList>
            <person name="Goeker M."/>
        </authorList>
    </citation>
    <scope>NUCLEOTIDE SEQUENCE [LARGE SCALE GENOMIC DNA]</scope>
    <source>
        <strain evidence="8 9">DSM 25532</strain>
    </source>
</reference>
<dbReference type="PANTHER" id="PTHR21047">
    <property type="entry name" value="DTDP-6-DEOXY-D-GLUCOSE-3,5 EPIMERASE"/>
    <property type="match status" value="1"/>
</dbReference>
<dbReference type="NCBIfam" id="TIGR01221">
    <property type="entry name" value="rmlC"/>
    <property type="match status" value="1"/>
</dbReference>
<name>A0A366H5L8_9BACT</name>
<dbReference type="PANTHER" id="PTHR21047:SF2">
    <property type="entry name" value="THYMIDINE DIPHOSPHO-4-KETO-RHAMNOSE 3,5-EPIMERASE"/>
    <property type="match status" value="1"/>
</dbReference>
<feature type="site" description="Participates in a stacking interaction with the thymidine ring of dTDP-4-oxo-6-deoxyglucose" evidence="6">
    <location>
        <position position="138"/>
    </location>
</feature>
<protein>
    <recommendedName>
        <fullName evidence="4 7">dTDP-4-dehydrorhamnose 3,5-epimerase</fullName>
        <ecNumber evidence="3 7">5.1.3.13</ecNumber>
    </recommendedName>
    <alternativeName>
        <fullName evidence="7">Thymidine diphospho-4-keto-rhamnose 3,5-epimerase</fullName>
    </alternativeName>
</protein>
<dbReference type="GO" id="GO:0019305">
    <property type="term" value="P:dTDP-rhamnose biosynthetic process"/>
    <property type="evidence" value="ECO:0007669"/>
    <property type="project" value="UniProtKB-UniRule"/>
</dbReference>
<evidence type="ECO:0000256" key="5">
    <source>
        <dbReference type="PIRSR" id="PIRSR600888-1"/>
    </source>
</evidence>
<comment type="similarity">
    <text evidence="7">Belongs to the dTDP-4-dehydrorhamnose 3,5-epimerase family.</text>
</comment>